<keyword evidence="1" id="KW-0812">Transmembrane</keyword>
<evidence type="ECO:0000313" key="3">
    <source>
        <dbReference type="EMBL" id="KAL3861459.1"/>
    </source>
</evidence>
<feature type="transmembrane region" description="Helical" evidence="1">
    <location>
        <begin position="224"/>
        <end position="245"/>
    </location>
</feature>
<feature type="transmembrane region" description="Helical" evidence="1">
    <location>
        <begin position="24"/>
        <end position="43"/>
    </location>
</feature>
<feature type="transmembrane region" description="Helical" evidence="1">
    <location>
        <begin position="257"/>
        <end position="279"/>
    </location>
</feature>
<accession>A0ABD3VIP3</accession>
<feature type="transmembrane region" description="Helical" evidence="1">
    <location>
        <begin position="159"/>
        <end position="181"/>
    </location>
</feature>
<dbReference type="AlphaFoldDB" id="A0ABD3VIP3"/>
<dbReference type="Pfam" id="PF25044">
    <property type="entry name" value="DUF7789"/>
    <property type="match status" value="2"/>
</dbReference>
<dbReference type="Proteomes" id="UP001634394">
    <property type="component" value="Unassembled WGS sequence"/>
</dbReference>
<feature type="transmembrane region" description="Helical" evidence="1">
    <location>
        <begin position="55"/>
        <end position="72"/>
    </location>
</feature>
<dbReference type="PANTHER" id="PTHR39299">
    <property type="entry name" value="TRANSMEMBRANE PROTEIN"/>
    <property type="match status" value="1"/>
</dbReference>
<organism evidence="3 4">
    <name type="scientific">Sinanodonta woodiana</name>
    <name type="common">Chinese pond mussel</name>
    <name type="synonym">Anodonta woodiana</name>
    <dbReference type="NCBI Taxonomy" id="1069815"/>
    <lineage>
        <taxon>Eukaryota</taxon>
        <taxon>Metazoa</taxon>
        <taxon>Spiralia</taxon>
        <taxon>Lophotrochozoa</taxon>
        <taxon>Mollusca</taxon>
        <taxon>Bivalvia</taxon>
        <taxon>Autobranchia</taxon>
        <taxon>Heteroconchia</taxon>
        <taxon>Palaeoheterodonta</taxon>
        <taxon>Unionida</taxon>
        <taxon>Unionoidea</taxon>
        <taxon>Unionidae</taxon>
        <taxon>Unioninae</taxon>
        <taxon>Sinanodonta</taxon>
    </lineage>
</organism>
<sequence length="313" mass="35027">MLLPIPPCISDLCRKFRDLNKKEIVFLLVSTLSILSCFCLTIERMVSVDKSSPDFTFTVVIVVNLVFCSYYIATGIFLERPYDVMMFIIGAIIILIYLIVNYSIGTTTPYRLARLISACVLCPIIVLLGVYLAWNYYRSGKLIFRTVGAVEKEQVMYKIMYKFFGLLQLDLQLGASLTVLVLKHGDDVSKLQIGLVCAVGILTLSSSLSGYFGVRLENRKLMHLYALLWICLPCYAVFNIVQTAIDLVGNTPAGKESLGQVTCICCSLSICTRALILYFGCKVYRSFGNGLKEKEHDLPLQLIKDKVRALRGA</sequence>
<proteinExistence type="predicted"/>
<feature type="domain" description="DUF7789" evidence="2">
    <location>
        <begin position="16"/>
        <end position="133"/>
    </location>
</feature>
<feature type="transmembrane region" description="Helical" evidence="1">
    <location>
        <begin position="193"/>
        <end position="212"/>
    </location>
</feature>
<reference evidence="3 4" key="1">
    <citation type="submission" date="2024-11" db="EMBL/GenBank/DDBJ databases">
        <title>Chromosome-level genome assembly of the freshwater bivalve Anodonta woodiana.</title>
        <authorList>
            <person name="Chen X."/>
        </authorList>
    </citation>
    <scope>NUCLEOTIDE SEQUENCE [LARGE SCALE GENOMIC DNA]</scope>
    <source>
        <strain evidence="3">MN2024</strain>
        <tissue evidence="3">Gills</tissue>
    </source>
</reference>
<evidence type="ECO:0000256" key="1">
    <source>
        <dbReference type="SAM" id="Phobius"/>
    </source>
</evidence>
<keyword evidence="1" id="KW-0472">Membrane</keyword>
<evidence type="ECO:0000313" key="4">
    <source>
        <dbReference type="Proteomes" id="UP001634394"/>
    </source>
</evidence>
<feature type="domain" description="DUF7789" evidence="2">
    <location>
        <begin position="147"/>
        <end position="269"/>
    </location>
</feature>
<feature type="transmembrane region" description="Helical" evidence="1">
    <location>
        <begin position="115"/>
        <end position="138"/>
    </location>
</feature>
<comment type="caution">
    <text evidence="3">The sequence shown here is derived from an EMBL/GenBank/DDBJ whole genome shotgun (WGS) entry which is preliminary data.</text>
</comment>
<evidence type="ECO:0000259" key="2">
    <source>
        <dbReference type="Pfam" id="PF25044"/>
    </source>
</evidence>
<protein>
    <recommendedName>
        <fullName evidence="2">DUF7789 domain-containing protein</fullName>
    </recommendedName>
</protein>
<keyword evidence="4" id="KW-1185">Reference proteome</keyword>
<feature type="transmembrane region" description="Helical" evidence="1">
    <location>
        <begin position="84"/>
        <end position="103"/>
    </location>
</feature>
<name>A0ABD3VIP3_SINWO</name>
<dbReference type="InterPro" id="IPR056691">
    <property type="entry name" value="DUF7789"/>
</dbReference>
<gene>
    <name evidence="3" type="ORF">ACJMK2_007493</name>
</gene>
<dbReference type="PANTHER" id="PTHR39299:SF1">
    <property type="entry name" value="TRANSMEMBRANE PROTEIN"/>
    <property type="match status" value="1"/>
</dbReference>
<dbReference type="EMBL" id="JBJQND010000011">
    <property type="protein sequence ID" value="KAL3861459.1"/>
    <property type="molecule type" value="Genomic_DNA"/>
</dbReference>
<keyword evidence="1" id="KW-1133">Transmembrane helix</keyword>